<accession>A0A7Y0ENE2</accession>
<proteinExistence type="predicted"/>
<dbReference type="EMBL" id="JAAIII010000002">
    <property type="protein sequence ID" value="NMM93470.1"/>
    <property type="molecule type" value="Genomic_DNA"/>
</dbReference>
<evidence type="ECO:0000313" key="2">
    <source>
        <dbReference type="Proteomes" id="UP000532194"/>
    </source>
</evidence>
<reference evidence="1 2" key="1">
    <citation type="submission" date="2020-02" db="EMBL/GenBank/DDBJ databases">
        <title>Characterization of phylogenetic diversity of novel bifidobacterial species isolated in Czech ZOOs.</title>
        <authorList>
            <person name="Lugli G.A."/>
            <person name="Vera N.B."/>
            <person name="Ventura M."/>
        </authorList>
    </citation>
    <scope>NUCLEOTIDE SEQUENCE [LARGE SCALE GENOMIC DNA]</scope>
    <source>
        <strain evidence="1 2">DSM 109957</strain>
    </source>
</reference>
<dbReference type="Gene3D" id="1.10.10.60">
    <property type="entry name" value="Homeodomain-like"/>
    <property type="match status" value="1"/>
</dbReference>
<comment type="caution">
    <text evidence="1">The sequence shown here is derived from an EMBL/GenBank/DDBJ whole genome shotgun (WGS) entry which is preliminary data.</text>
</comment>
<organism evidence="1 2">
    <name type="scientific">Bifidobacterium oedipodis</name>
    <dbReference type="NCBI Taxonomy" id="2675322"/>
    <lineage>
        <taxon>Bacteria</taxon>
        <taxon>Bacillati</taxon>
        <taxon>Actinomycetota</taxon>
        <taxon>Actinomycetes</taxon>
        <taxon>Bifidobacteriales</taxon>
        <taxon>Bifidobacteriaceae</taxon>
        <taxon>Bifidobacterium</taxon>
    </lineage>
</organism>
<sequence length="93" mass="10061">MTNANDELAGVSAVAIRQVRIHTVLEGMTMEHIAERTGVCRETVSRRLKSTDMKVADYMSLCHSVGMDPADNLDDAIAAASRFRSEGAGHASR</sequence>
<name>A0A7Y0ENE2_9BIFI</name>
<gene>
    <name evidence="1" type="ORF">G1C95_0655</name>
</gene>
<keyword evidence="2" id="KW-1185">Reference proteome</keyword>
<evidence type="ECO:0008006" key="3">
    <source>
        <dbReference type="Google" id="ProtNLM"/>
    </source>
</evidence>
<evidence type="ECO:0000313" key="1">
    <source>
        <dbReference type="EMBL" id="NMM93470.1"/>
    </source>
</evidence>
<protein>
    <recommendedName>
        <fullName evidence="3">HTH cro/C1-type domain-containing protein</fullName>
    </recommendedName>
</protein>
<dbReference type="AlphaFoldDB" id="A0A7Y0ENE2"/>
<dbReference type="Proteomes" id="UP000532194">
    <property type="component" value="Unassembled WGS sequence"/>
</dbReference>